<dbReference type="Pfam" id="PF22484">
    <property type="entry name" value="DUF6986"/>
    <property type="match status" value="1"/>
</dbReference>
<dbReference type="GO" id="GO:0006107">
    <property type="term" value="P:oxaloacetate metabolic process"/>
    <property type="evidence" value="ECO:0007669"/>
    <property type="project" value="TreeGrafter"/>
</dbReference>
<accession>A0A3E0I5C9</accession>
<dbReference type="GO" id="GO:0016829">
    <property type="term" value="F:lyase activity"/>
    <property type="evidence" value="ECO:0007669"/>
    <property type="project" value="UniProtKB-KW"/>
</dbReference>
<comment type="caution">
    <text evidence="4">The sequence shown here is derived from an EMBL/GenBank/DDBJ whole genome shotgun (WGS) entry which is preliminary data.</text>
</comment>
<dbReference type="InterPro" id="IPR015813">
    <property type="entry name" value="Pyrv/PenolPyrv_kinase-like_dom"/>
</dbReference>
<evidence type="ECO:0000256" key="1">
    <source>
        <dbReference type="ARBA" id="ARBA00001946"/>
    </source>
</evidence>
<proteinExistence type="predicted"/>
<dbReference type="Proteomes" id="UP000256269">
    <property type="component" value="Unassembled WGS sequence"/>
</dbReference>
<dbReference type="SUPFAM" id="SSF51621">
    <property type="entry name" value="Phosphoenolpyruvate/pyruvate domain"/>
    <property type="match status" value="1"/>
</dbReference>
<dbReference type="InterPro" id="IPR040442">
    <property type="entry name" value="Pyrv_kinase-like_dom_sf"/>
</dbReference>
<name>A0A3E0I5C9_9PSEU</name>
<comment type="cofactor">
    <cofactor evidence="1">
        <name>Mg(2+)</name>
        <dbReference type="ChEBI" id="CHEBI:18420"/>
    </cofactor>
</comment>
<dbReference type="GO" id="GO:0000287">
    <property type="term" value="F:magnesium ion binding"/>
    <property type="evidence" value="ECO:0007669"/>
    <property type="project" value="TreeGrafter"/>
</dbReference>
<evidence type="ECO:0000256" key="2">
    <source>
        <dbReference type="ARBA" id="ARBA00022723"/>
    </source>
</evidence>
<dbReference type="AlphaFoldDB" id="A0A3E0I5C9"/>
<dbReference type="PANTHER" id="PTHR32308">
    <property type="entry name" value="LYASE BETA SUBUNIT, PUTATIVE (AFU_ORTHOLOGUE AFUA_4G13030)-RELATED"/>
    <property type="match status" value="1"/>
</dbReference>
<evidence type="ECO:0000313" key="4">
    <source>
        <dbReference type="EMBL" id="REH53958.1"/>
    </source>
</evidence>
<dbReference type="OrthoDB" id="9808769at2"/>
<dbReference type="PANTHER" id="PTHR32308:SF10">
    <property type="entry name" value="CITRATE LYASE SUBUNIT BETA"/>
    <property type="match status" value="1"/>
</dbReference>
<evidence type="ECO:0000256" key="3">
    <source>
        <dbReference type="ARBA" id="ARBA00022842"/>
    </source>
</evidence>
<organism evidence="4 5">
    <name type="scientific">Kutzneria buriramensis</name>
    <dbReference type="NCBI Taxonomy" id="1045776"/>
    <lineage>
        <taxon>Bacteria</taxon>
        <taxon>Bacillati</taxon>
        <taxon>Actinomycetota</taxon>
        <taxon>Actinomycetes</taxon>
        <taxon>Pseudonocardiales</taxon>
        <taxon>Pseudonocardiaceae</taxon>
        <taxon>Kutzneria</taxon>
    </lineage>
</organism>
<dbReference type="RefSeq" id="WP_116173067.1">
    <property type="nucleotide sequence ID" value="NZ_CP144375.1"/>
</dbReference>
<keyword evidence="5" id="KW-1185">Reference proteome</keyword>
<dbReference type="Gene3D" id="3.20.20.60">
    <property type="entry name" value="Phosphoenolpyruvate-binding domains"/>
    <property type="match status" value="1"/>
</dbReference>
<keyword evidence="2" id="KW-0479">Metal-binding</keyword>
<dbReference type="InterPro" id="IPR054255">
    <property type="entry name" value="DUF6986"/>
</dbReference>
<sequence length="401" mass="43000">MDLDKLVSELDSQLSDVDALRERLYPGSSGVRQPVHTVYVPADQVVPDLVASWGARALAALDEFAPNAGALSDAVGVDAVPVYQRVVDKLRAEPIEDLRIDFEDGYGFVDDAVEDQHVRAAADVLRAGATPFCGVRIKGFEPAGRRRGVRTLSLLLDALGPLPPNFVVTLPKVTSVEQVQSMVWLCGQLERSPGSLRFELQIETTQAVLGFDGAATVARMIHASEGRCTGLHYGTYDYSAACGVTAAQQSMEHPVADHAKNVMLLAAAGTGVHVSDGSTNVLPVGDSDAVHAGWRLHTRLVTRSLEHALYQGWDLHPHQLPSRFLATFSFYRAAFPQAADRLRAYLGKSSGAFLDEPATAQAMSAALVRGMDCGALDVSEVEAAVGVERSVLDGFARRRVG</sequence>
<keyword evidence="3" id="KW-0460">Magnesium</keyword>
<evidence type="ECO:0000313" key="5">
    <source>
        <dbReference type="Proteomes" id="UP000256269"/>
    </source>
</evidence>
<keyword evidence="4" id="KW-0456">Lyase</keyword>
<protein>
    <submittedName>
        <fullName evidence="4">Citrate lyase beta subunit</fullName>
    </submittedName>
</protein>
<dbReference type="EMBL" id="QUNO01000002">
    <property type="protein sequence ID" value="REH53958.1"/>
    <property type="molecule type" value="Genomic_DNA"/>
</dbReference>
<reference evidence="4 5" key="1">
    <citation type="submission" date="2018-08" db="EMBL/GenBank/DDBJ databases">
        <title>Genomic Encyclopedia of Archaeal and Bacterial Type Strains, Phase II (KMG-II): from individual species to whole genera.</title>
        <authorList>
            <person name="Goeker M."/>
        </authorList>
    </citation>
    <scope>NUCLEOTIDE SEQUENCE [LARGE SCALE GENOMIC DNA]</scope>
    <source>
        <strain evidence="4 5">DSM 45791</strain>
    </source>
</reference>
<gene>
    <name evidence="4" type="ORF">BCF44_102179</name>
</gene>